<keyword evidence="1" id="KW-0812">Transmembrane</keyword>
<protein>
    <submittedName>
        <fullName evidence="2">Uncharacterized protein</fullName>
    </submittedName>
</protein>
<organism evidence="2 3">
    <name type="scientific">Eragrostis curvula</name>
    <name type="common">weeping love grass</name>
    <dbReference type="NCBI Taxonomy" id="38414"/>
    <lineage>
        <taxon>Eukaryota</taxon>
        <taxon>Viridiplantae</taxon>
        <taxon>Streptophyta</taxon>
        <taxon>Embryophyta</taxon>
        <taxon>Tracheophyta</taxon>
        <taxon>Spermatophyta</taxon>
        <taxon>Magnoliopsida</taxon>
        <taxon>Liliopsida</taxon>
        <taxon>Poales</taxon>
        <taxon>Poaceae</taxon>
        <taxon>PACMAD clade</taxon>
        <taxon>Chloridoideae</taxon>
        <taxon>Eragrostideae</taxon>
        <taxon>Eragrostidinae</taxon>
        <taxon>Eragrostis</taxon>
    </lineage>
</organism>
<keyword evidence="1" id="KW-0472">Membrane</keyword>
<sequence length="106" mass="11262">MGDQAIAYVPHPDEPEVIGARVHQRRFLEAGRILVTGGWLVLTHVADSDRAANAEHGLVGLIILLLGVSLIVMSLSPVANRFPGAARVGAAVAYVVIFYFFTPAGN</sequence>
<keyword evidence="3" id="KW-1185">Reference proteome</keyword>
<keyword evidence="1" id="KW-1133">Transmembrane helix</keyword>
<proteinExistence type="predicted"/>
<dbReference type="OrthoDB" id="696414at2759"/>
<accession>A0A5J9TB43</accession>
<name>A0A5J9TB43_9POAL</name>
<dbReference type="EMBL" id="RWGY01000039">
    <property type="protein sequence ID" value="TVU08532.1"/>
    <property type="molecule type" value="Genomic_DNA"/>
</dbReference>
<comment type="caution">
    <text evidence="2">The sequence shown here is derived from an EMBL/GenBank/DDBJ whole genome shotgun (WGS) entry which is preliminary data.</text>
</comment>
<evidence type="ECO:0000313" key="2">
    <source>
        <dbReference type="EMBL" id="TVU08532.1"/>
    </source>
</evidence>
<dbReference type="AlphaFoldDB" id="A0A5J9TB43"/>
<feature type="non-terminal residue" evidence="2">
    <location>
        <position position="1"/>
    </location>
</feature>
<dbReference type="Proteomes" id="UP000324897">
    <property type="component" value="Chromosome 3"/>
</dbReference>
<evidence type="ECO:0000256" key="1">
    <source>
        <dbReference type="SAM" id="Phobius"/>
    </source>
</evidence>
<gene>
    <name evidence="2" type="ORF">EJB05_41940</name>
</gene>
<reference evidence="2 3" key="1">
    <citation type="journal article" date="2019" name="Sci. Rep.">
        <title>A high-quality genome of Eragrostis curvula grass provides insights into Poaceae evolution and supports new strategies to enhance forage quality.</title>
        <authorList>
            <person name="Carballo J."/>
            <person name="Santos B.A.C.M."/>
            <person name="Zappacosta D."/>
            <person name="Garbus I."/>
            <person name="Selva J.P."/>
            <person name="Gallo C.A."/>
            <person name="Diaz A."/>
            <person name="Albertini E."/>
            <person name="Caccamo M."/>
            <person name="Echenique V."/>
        </authorList>
    </citation>
    <scope>NUCLEOTIDE SEQUENCE [LARGE SCALE GENOMIC DNA]</scope>
    <source>
        <strain evidence="3">cv. Victoria</strain>
        <tissue evidence="2">Leaf</tissue>
    </source>
</reference>
<evidence type="ECO:0000313" key="3">
    <source>
        <dbReference type="Proteomes" id="UP000324897"/>
    </source>
</evidence>
<feature type="transmembrane region" description="Helical" evidence="1">
    <location>
        <begin position="84"/>
        <end position="102"/>
    </location>
</feature>
<feature type="transmembrane region" description="Helical" evidence="1">
    <location>
        <begin position="58"/>
        <end position="78"/>
    </location>
</feature>
<dbReference type="Gramene" id="TVU08532">
    <property type="protein sequence ID" value="TVU08532"/>
    <property type="gene ID" value="EJB05_41940"/>
</dbReference>